<proteinExistence type="predicted"/>
<comment type="caution">
    <text evidence="1">The sequence shown here is derived from an EMBL/GenBank/DDBJ whole genome shotgun (WGS) entry which is preliminary data.</text>
</comment>
<name>A0A4Y9ADQ0_9BACI</name>
<organism evidence="1 2">
    <name type="scientific">Lentibacillus salicampi</name>
    <dbReference type="NCBI Taxonomy" id="175306"/>
    <lineage>
        <taxon>Bacteria</taxon>
        <taxon>Bacillati</taxon>
        <taxon>Bacillota</taxon>
        <taxon>Bacilli</taxon>
        <taxon>Bacillales</taxon>
        <taxon>Bacillaceae</taxon>
        <taxon>Lentibacillus</taxon>
    </lineage>
</organism>
<accession>A0A4Y9ADQ0</accession>
<sequence>MASKEPVQYYGLKEMADLAKEEGIQYTTRQLSVYKGRGLLPEPTVMIGDKAGWTKDQIDEWLEQAKMKKGRHK</sequence>
<dbReference type="EMBL" id="SRHY01000020">
    <property type="protein sequence ID" value="TFJ92524.1"/>
    <property type="molecule type" value="Genomic_DNA"/>
</dbReference>
<keyword evidence="2" id="KW-1185">Reference proteome</keyword>
<evidence type="ECO:0000313" key="2">
    <source>
        <dbReference type="Proteomes" id="UP000298484"/>
    </source>
</evidence>
<protein>
    <recommendedName>
        <fullName evidence="3">DNA-binding protein</fullName>
    </recommendedName>
</protein>
<dbReference type="RefSeq" id="WP_135110408.1">
    <property type="nucleotide sequence ID" value="NZ_SRHY01000020.1"/>
</dbReference>
<gene>
    <name evidence="1" type="ORF">E4U82_11910</name>
</gene>
<evidence type="ECO:0000313" key="1">
    <source>
        <dbReference type="EMBL" id="TFJ92524.1"/>
    </source>
</evidence>
<evidence type="ECO:0008006" key="3">
    <source>
        <dbReference type="Google" id="ProtNLM"/>
    </source>
</evidence>
<dbReference type="OrthoDB" id="2969992at2"/>
<reference evidence="1 2" key="1">
    <citation type="submission" date="2019-03" db="EMBL/GenBank/DDBJ databases">
        <title>Genome sequence of Lentibacillus salicampi ATCC BAA-719.</title>
        <authorList>
            <person name="Maclea K.S."/>
            <person name="Simoes Junior M."/>
        </authorList>
    </citation>
    <scope>NUCLEOTIDE SEQUENCE [LARGE SCALE GENOMIC DNA]</scope>
    <source>
        <strain evidence="1 2">ATCC BAA-719</strain>
    </source>
</reference>
<dbReference type="Proteomes" id="UP000298484">
    <property type="component" value="Unassembled WGS sequence"/>
</dbReference>
<dbReference type="AlphaFoldDB" id="A0A4Y9ADQ0"/>